<dbReference type="GO" id="GO:0003676">
    <property type="term" value="F:nucleic acid binding"/>
    <property type="evidence" value="ECO:0007669"/>
    <property type="project" value="InterPro"/>
</dbReference>
<evidence type="ECO:0000259" key="4">
    <source>
        <dbReference type="SMART" id="SM00479"/>
    </source>
</evidence>
<dbReference type="SUPFAM" id="SSF53098">
    <property type="entry name" value="Ribonuclease H-like"/>
    <property type="match status" value="1"/>
</dbReference>
<protein>
    <recommendedName>
        <fullName evidence="4">Exonuclease domain-containing protein</fullName>
    </recommendedName>
</protein>
<dbReference type="CDD" id="cd06127">
    <property type="entry name" value="DEDDh"/>
    <property type="match status" value="1"/>
</dbReference>
<dbReference type="InterPro" id="IPR036397">
    <property type="entry name" value="RNaseH_sf"/>
</dbReference>
<dbReference type="GO" id="GO:0006259">
    <property type="term" value="P:DNA metabolic process"/>
    <property type="evidence" value="ECO:0007669"/>
    <property type="project" value="UniProtKB-ARBA"/>
</dbReference>
<dbReference type="Pfam" id="PF00929">
    <property type="entry name" value="RNase_T"/>
    <property type="match status" value="1"/>
</dbReference>
<keyword evidence="3" id="KW-0269">Exonuclease</keyword>
<evidence type="ECO:0000313" key="5">
    <source>
        <dbReference type="EMBL" id="RUO26408.1"/>
    </source>
</evidence>
<dbReference type="RefSeq" id="WP_126803219.1">
    <property type="nucleotide sequence ID" value="NZ_PIPL01000001.1"/>
</dbReference>
<accession>A0A432W9W9</accession>
<keyword evidence="1" id="KW-0540">Nuclease</keyword>
<dbReference type="EMBL" id="PIPL01000001">
    <property type="protein sequence ID" value="RUO26408.1"/>
    <property type="molecule type" value="Genomic_DNA"/>
</dbReference>
<evidence type="ECO:0000313" key="6">
    <source>
        <dbReference type="Proteomes" id="UP000288293"/>
    </source>
</evidence>
<dbReference type="InterPro" id="IPR012337">
    <property type="entry name" value="RNaseH-like_sf"/>
</dbReference>
<dbReference type="Gene3D" id="3.30.420.10">
    <property type="entry name" value="Ribonuclease H-like superfamily/Ribonuclease H"/>
    <property type="match status" value="1"/>
</dbReference>
<evidence type="ECO:0000256" key="3">
    <source>
        <dbReference type="ARBA" id="ARBA00022839"/>
    </source>
</evidence>
<dbReference type="AlphaFoldDB" id="A0A432W9W9"/>
<organism evidence="5 6">
    <name type="scientific">Aliidiomarina minuta</name>
    <dbReference type="NCBI Taxonomy" id="880057"/>
    <lineage>
        <taxon>Bacteria</taxon>
        <taxon>Pseudomonadati</taxon>
        <taxon>Pseudomonadota</taxon>
        <taxon>Gammaproteobacteria</taxon>
        <taxon>Alteromonadales</taxon>
        <taxon>Idiomarinaceae</taxon>
        <taxon>Aliidiomarina</taxon>
    </lineage>
</organism>
<dbReference type="PANTHER" id="PTHR30231">
    <property type="entry name" value="DNA POLYMERASE III SUBUNIT EPSILON"/>
    <property type="match status" value="1"/>
</dbReference>
<name>A0A432W9W9_9GAMM</name>
<evidence type="ECO:0000256" key="1">
    <source>
        <dbReference type="ARBA" id="ARBA00022722"/>
    </source>
</evidence>
<dbReference type="SMART" id="SM00479">
    <property type="entry name" value="EXOIII"/>
    <property type="match status" value="1"/>
</dbReference>
<keyword evidence="2" id="KW-0378">Hydrolase</keyword>
<keyword evidence="6" id="KW-1185">Reference proteome</keyword>
<proteinExistence type="predicted"/>
<comment type="caution">
    <text evidence="5">The sequence shown here is derived from an EMBL/GenBank/DDBJ whole genome shotgun (WGS) entry which is preliminary data.</text>
</comment>
<feature type="domain" description="Exonuclease" evidence="4">
    <location>
        <begin position="24"/>
        <end position="197"/>
    </location>
</feature>
<evidence type="ECO:0000256" key="2">
    <source>
        <dbReference type="ARBA" id="ARBA00022801"/>
    </source>
</evidence>
<dbReference type="GO" id="GO:0005829">
    <property type="term" value="C:cytosol"/>
    <property type="evidence" value="ECO:0007669"/>
    <property type="project" value="TreeGrafter"/>
</dbReference>
<sequence>MKVGLIRDKWQRWQLLRQDWQQVPWLALDLETNGLDPTNDAILAAGWVPLKPPRIRLFEADYGVVKSTTLLSQSAVIHQLSSKDIAAGEPLERILKRLARQLEGAILVAHHAPFDWQFLQKSFAEYGIKANPLAVFDTLKFEQRRLQRQKDWLEKGELTLAACRERYDLVKTKQHHALSDAVACAELFLAQVYQATGSQKTSAAQLLQLAK</sequence>
<gene>
    <name evidence="5" type="ORF">CWE09_06790</name>
</gene>
<dbReference type="GO" id="GO:0008408">
    <property type="term" value="F:3'-5' exonuclease activity"/>
    <property type="evidence" value="ECO:0007669"/>
    <property type="project" value="TreeGrafter"/>
</dbReference>
<dbReference type="OrthoDB" id="5497329at2"/>
<dbReference type="Proteomes" id="UP000288293">
    <property type="component" value="Unassembled WGS sequence"/>
</dbReference>
<dbReference type="InterPro" id="IPR013520">
    <property type="entry name" value="Ribonucl_H"/>
</dbReference>
<reference evidence="5 6" key="1">
    <citation type="journal article" date="2011" name="Front. Microbiol.">
        <title>Genomic signatures of strain selection and enhancement in Bacillus atrophaeus var. globigii, a historical biowarfare simulant.</title>
        <authorList>
            <person name="Gibbons H.S."/>
            <person name="Broomall S.M."/>
            <person name="McNew L.A."/>
            <person name="Daligault H."/>
            <person name="Chapman C."/>
            <person name="Bruce D."/>
            <person name="Karavis M."/>
            <person name="Krepps M."/>
            <person name="McGregor P.A."/>
            <person name="Hong C."/>
            <person name="Park K.H."/>
            <person name="Akmal A."/>
            <person name="Feldman A."/>
            <person name="Lin J.S."/>
            <person name="Chang W.E."/>
            <person name="Higgs B.W."/>
            <person name="Demirev P."/>
            <person name="Lindquist J."/>
            <person name="Liem A."/>
            <person name="Fochler E."/>
            <person name="Read T.D."/>
            <person name="Tapia R."/>
            <person name="Johnson S."/>
            <person name="Bishop-Lilly K.A."/>
            <person name="Detter C."/>
            <person name="Han C."/>
            <person name="Sozhamannan S."/>
            <person name="Rosenzweig C.N."/>
            <person name="Skowronski E.W."/>
        </authorList>
    </citation>
    <scope>NUCLEOTIDE SEQUENCE [LARGE SCALE GENOMIC DNA]</scope>
    <source>
        <strain evidence="5 6">MLST1</strain>
    </source>
</reference>
<dbReference type="PANTHER" id="PTHR30231:SF4">
    <property type="entry name" value="PROTEIN NEN2"/>
    <property type="match status" value="1"/>
</dbReference>